<keyword evidence="1" id="KW-1133">Transmembrane helix</keyword>
<feature type="transmembrane region" description="Helical" evidence="1">
    <location>
        <begin position="55"/>
        <end position="74"/>
    </location>
</feature>
<protein>
    <submittedName>
        <fullName evidence="2">Uncharacterized protein</fullName>
    </submittedName>
</protein>
<evidence type="ECO:0000256" key="1">
    <source>
        <dbReference type="SAM" id="Phobius"/>
    </source>
</evidence>
<organism evidence="2 3">
    <name type="scientific">Micromonas commoda (strain RCC299 / NOUM17 / CCMP2709)</name>
    <name type="common">Picoplanktonic green alga</name>
    <dbReference type="NCBI Taxonomy" id="296587"/>
    <lineage>
        <taxon>Eukaryota</taxon>
        <taxon>Viridiplantae</taxon>
        <taxon>Chlorophyta</taxon>
        <taxon>Mamiellophyceae</taxon>
        <taxon>Mamiellales</taxon>
        <taxon>Mamiellaceae</taxon>
        <taxon>Micromonas</taxon>
    </lineage>
</organism>
<sequence>MAASEDAFERLKSAAGSAEVERARKPYAPLREGETIPSMQKLWAHAMRRYGRFQGYAWVGVIATGALAFGLASATREDTRGEKEGPTGG</sequence>
<dbReference type="AlphaFoldDB" id="C1FEY1"/>
<reference evidence="2 3" key="1">
    <citation type="journal article" date="2009" name="Science">
        <title>Green evolution and dynamic adaptations revealed by genomes of the marine picoeukaryotes Micromonas.</title>
        <authorList>
            <person name="Worden A.Z."/>
            <person name="Lee J.H."/>
            <person name="Mock T."/>
            <person name="Rouze P."/>
            <person name="Simmons M.P."/>
            <person name="Aerts A.L."/>
            <person name="Allen A.E."/>
            <person name="Cuvelier M.L."/>
            <person name="Derelle E."/>
            <person name="Everett M.V."/>
            <person name="Foulon E."/>
            <person name="Grimwood J."/>
            <person name="Gundlach H."/>
            <person name="Henrissat B."/>
            <person name="Napoli C."/>
            <person name="McDonald S.M."/>
            <person name="Parker M.S."/>
            <person name="Rombauts S."/>
            <person name="Salamov A."/>
            <person name="Von Dassow P."/>
            <person name="Badger J.H."/>
            <person name="Coutinho P.M."/>
            <person name="Demir E."/>
            <person name="Dubchak I."/>
            <person name="Gentemann C."/>
            <person name="Eikrem W."/>
            <person name="Gready J.E."/>
            <person name="John U."/>
            <person name="Lanier W."/>
            <person name="Lindquist E.A."/>
            <person name="Lucas S."/>
            <person name="Mayer K.F."/>
            <person name="Moreau H."/>
            <person name="Not F."/>
            <person name="Otillar R."/>
            <person name="Panaud O."/>
            <person name="Pangilinan J."/>
            <person name="Paulsen I."/>
            <person name="Piegu B."/>
            <person name="Poliakov A."/>
            <person name="Robbens S."/>
            <person name="Schmutz J."/>
            <person name="Toulza E."/>
            <person name="Wyss T."/>
            <person name="Zelensky A."/>
            <person name="Zhou K."/>
            <person name="Armbrust E.V."/>
            <person name="Bhattacharya D."/>
            <person name="Goodenough U.W."/>
            <person name="Van de Peer Y."/>
            <person name="Grigoriev I.V."/>
        </authorList>
    </citation>
    <scope>NUCLEOTIDE SEQUENCE [LARGE SCALE GENOMIC DNA]</scope>
    <source>
        <strain evidence="3">RCC299 / NOUM17</strain>
    </source>
</reference>
<dbReference type="RefSeq" id="XP_002507774.1">
    <property type="nucleotide sequence ID" value="XM_002507728.1"/>
</dbReference>
<dbReference type="InParanoid" id="C1FEY1"/>
<dbReference type="Proteomes" id="UP000002009">
    <property type="component" value="Chromosome 1"/>
</dbReference>
<keyword evidence="1" id="KW-0812">Transmembrane</keyword>
<accession>C1FEY1</accession>
<proteinExistence type="predicted"/>
<keyword evidence="1" id="KW-0472">Membrane</keyword>
<dbReference type="EMBL" id="CP001574">
    <property type="protein sequence ID" value="ACO69032.1"/>
    <property type="molecule type" value="Genomic_DNA"/>
</dbReference>
<evidence type="ECO:0000313" key="3">
    <source>
        <dbReference type="Proteomes" id="UP000002009"/>
    </source>
</evidence>
<dbReference type="OrthoDB" id="10510584at2759"/>
<gene>
    <name evidence="2" type="ORF">MICPUN_55609</name>
</gene>
<evidence type="ECO:0000313" key="2">
    <source>
        <dbReference type="EMBL" id="ACO69032.1"/>
    </source>
</evidence>
<name>C1FEY1_MICCC</name>
<dbReference type="GeneID" id="8250321"/>
<dbReference type="KEGG" id="mis:MICPUN_55609"/>
<keyword evidence="3" id="KW-1185">Reference proteome</keyword>